<evidence type="ECO:0000256" key="9">
    <source>
        <dbReference type="RuleBase" id="RU000584"/>
    </source>
</evidence>
<dbReference type="PANTHER" id="PTHR43013">
    <property type="entry name" value="GLUTAMYL-TRNA REDUCTASE"/>
    <property type="match status" value="1"/>
</dbReference>
<dbReference type="Gene3D" id="3.30.460.30">
    <property type="entry name" value="Glutamyl-tRNA reductase, N-terminal domain"/>
    <property type="match status" value="1"/>
</dbReference>
<comment type="function">
    <text evidence="8">Catalyzes the NADPH-dependent reduction of glutamyl-tRNA(Glu) to glutamate 1-semialdehyde (GSA).</text>
</comment>
<feature type="binding site" evidence="8">
    <location>
        <begin position="190"/>
        <end position="195"/>
    </location>
    <ligand>
        <name>NADP(+)</name>
        <dbReference type="ChEBI" id="CHEBI:58349"/>
    </ligand>
</feature>
<dbReference type="InterPro" id="IPR000343">
    <property type="entry name" value="4pyrrol_synth_GluRdtase"/>
</dbReference>
<dbReference type="SUPFAM" id="SSF51735">
    <property type="entry name" value="NAD(P)-binding Rossmann-fold domains"/>
    <property type="match status" value="1"/>
</dbReference>
<dbReference type="InterPro" id="IPR006151">
    <property type="entry name" value="Shikm_DH/Glu-tRNA_Rdtase"/>
</dbReference>
<dbReference type="InterPro" id="IPR015895">
    <property type="entry name" value="4pyrrol_synth_GluRdtase_N"/>
</dbReference>
<evidence type="ECO:0000256" key="8">
    <source>
        <dbReference type="HAMAP-Rule" id="MF_00087"/>
    </source>
</evidence>
<dbReference type="NCBIfam" id="TIGR01035">
    <property type="entry name" value="hemA"/>
    <property type="match status" value="1"/>
</dbReference>
<keyword evidence="14" id="KW-1185">Reference proteome</keyword>
<keyword evidence="6 8" id="KW-0627">Porphyrin biosynthesis</keyword>
<dbReference type="HAMAP" id="MF_00087">
    <property type="entry name" value="Glu_tRNA_reductase"/>
    <property type="match status" value="1"/>
</dbReference>
<organism evidence="13 14">
    <name type="scientific">Thalassotalea castellviae</name>
    <dbReference type="NCBI Taxonomy" id="3075612"/>
    <lineage>
        <taxon>Bacteria</taxon>
        <taxon>Pseudomonadati</taxon>
        <taxon>Pseudomonadota</taxon>
        <taxon>Gammaproteobacteria</taxon>
        <taxon>Alteromonadales</taxon>
        <taxon>Colwelliaceae</taxon>
        <taxon>Thalassotalea</taxon>
    </lineage>
</organism>
<feature type="domain" description="Tetrapyrrole biosynthesis glutamyl-tRNA reductase dimerisation" evidence="10">
    <location>
        <begin position="321"/>
        <end position="413"/>
    </location>
</feature>
<feature type="binding site" evidence="8">
    <location>
        <begin position="49"/>
        <end position="52"/>
    </location>
    <ligand>
        <name>substrate</name>
    </ligand>
</feature>
<accession>A0ABU2ZWJ1</accession>
<comment type="caution">
    <text evidence="13">The sequence shown here is derived from an EMBL/GenBank/DDBJ whole genome shotgun (WGS) entry which is preliminary data.</text>
</comment>
<dbReference type="Pfam" id="PF00745">
    <property type="entry name" value="GlutR_dimer"/>
    <property type="match status" value="1"/>
</dbReference>
<comment type="miscellaneous">
    <text evidence="8">During catalysis, the active site Cys acts as a nucleophile attacking the alpha-carbonyl group of tRNA-bound glutamate with the formation of a thioester intermediate between enzyme and glutamate, and the concomitant release of tRNA(Glu). The thioester intermediate is finally reduced by direct hydride transfer from NADPH, to form the product GSA.</text>
</comment>
<dbReference type="GO" id="GO:0008883">
    <property type="term" value="F:glutamyl-tRNA reductase activity"/>
    <property type="evidence" value="ECO:0007669"/>
    <property type="project" value="UniProtKB-EC"/>
</dbReference>
<dbReference type="Proteomes" id="UP001266357">
    <property type="component" value="Unassembled WGS sequence"/>
</dbReference>
<evidence type="ECO:0000256" key="5">
    <source>
        <dbReference type="ARBA" id="ARBA00023002"/>
    </source>
</evidence>
<comment type="subunit">
    <text evidence="8">Homodimer.</text>
</comment>
<feature type="binding site" evidence="8">
    <location>
        <position position="110"/>
    </location>
    <ligand>
        <name>substrate</name>
    </ligand>
</feature>
<evidence type="ECO:0000256" key="3">
    <source>
        <dbReference type="ARBA" id="ARBA00012970"/>
    </source>
</evidence>
<evidence type="ECO:0000313" key="14">
    <source>
        <dbReference type="Proteomes" id="UP001266357"/>
    </source>
</evidence>
<evidence type="ECO:0000256" key="4">
    <source>
        <dbReference type="ARBA" id="ARBA00022857"/>
    </source>
</evidence>
<sequence>MSIVAVGINHKTAPVAIREKISFNPDKLSVALQEMLSQVQCKEAAILSTCNRTELYLVAADKYDITQEKVIAWLEHHHNIPASTIIPSLYWHSDQKAVNHMMRVACGLDSLVLGEPQILGQMKQAYSQAKAAGSMALVMDRLFQRTFGVAKQVRTETEIGSSAVSVAFAAVNLAKHIFASIEKAKVLLVGAGETIELVAKHLYENKVGHITVANRTLNRAEDMAKQVGADVITLAQIPQHMADADIVISSTGSTLPLIGKGMVEQALAKRKHRPVFMVDLAVPRDIEEQVSDLEDVFLYTVDDLQSIIAQNMENRRKAAIEAEAIVNHQTSGFMSWLRGLNTQDTVVSYRKQCLTERDFLLEKALIQLQGNKAPEAVVAELATKLTNKLMHAPTNAIQTAAQGGELDKIVYLRDVLQIDK</sequence>
<dbReference type="InterPro" id="IPR018214">
    <property type="entry name" value="GluRdtase_CS"/>
</dbReference>
<dbReference type="EC" id="1.2.1.70" evidence="3 8"/>
<evidence type="ECO:0000256" key="6">
    <source>
        <dbReference type="ARBA" id="ARBA00023244"/>
    </source>
</evidence>
<dbReference type="InterPro" id="IPR015896">
    <property type="entry name" value="4pyrrol_synth_GluRdtase_dimer"/>
</dbReference>
<dbReference type="CDD" id="cd05213">
    <property type="entry name" value="NAD_bind_Glutamyl_tRNA_reduct"/>
    <property type="match status" value="1"/>
</dbReference>
<dbReference type="InterPro" id="IPR036343">
    <property type="entry name" value="GluRdtase_N_sf"/>
</dbReference>
<proteinExistence type="inferred from homology"/>
<dbReference type="InterPro" id="IPR036291">
    <property type="entry name" value="NAD(P)-bd_dom_sf"/>
</dbReference>
<dbReference type="SUPFAM" id="SSF69075">
    <property type="entry name" value="Glutamyl tRNA-reductase dimerization domain"/>
    <property type="match status" value="1"/>
</dbReference>
<dbReference type="Pfam" id="PF01488">
    <property type="entry name" value="Shikimate_DH"/>
    <property type="match status" value="1"/>
</dbReference>
<comment type="similarity">
    <text evidence="2 8 9">Belongs to the glutamyl-tRNA reductase family.</text>
</comment>
<name>A0ABU2ZWJ1_9GAMM</name>
<dbReference type="Pfam" id="PF05201">
    <property type="entry name" value="GlutR_N"/>
    <property type="match status" value="1"/>
</dbReference>
<evidence type="ECO:0000256" key="7">
    <source>
        <dbReference type="ARBA" id="ARBA00047464"/>
    </source>
</evidence>
<dbReference type="SUPFAM" id="SSF69742">
    <property type="entry name" value="Glutamyl tRNA-reductase catalytic, N-terminal domain"/>
    <property type="match status" value="1"/>
</dbReference>
<evidence type="ECO:0000256" key="1">
    <source>
        <dbReference type="ARBA" id="ARBA00005059"/>
    </source>
</evidence>
<comment type="pathway">
    <text evidence="1 8 9">Porphyrin-containing compound metabolism; protoporphyrin-IX biosynthesis; 5-aminolevulinate from L-glutamyl-tRNA(Glu): step 1/2.</text>
</comment>
<feature type="domain" description="Quinate/shikimate 5-dehydrogenase/glutamyl-tRNA reductase" evidence="11">
    <location>
        <begin position="173"/>
        <end position="307"/>
    </location>
</feature>
<evidence type="ECO:0000259" key="11">
    <source>
        <dbReference type="Pfam" id="PF01488"/>
    </source>
</evidence>
<feature type="site" description="Important for activity" evidence="8">
    <location>
        <position position="100"/>
    </location>
</feature>
<keyword evidence="4 8" id="KW-0521">NADP</keyword>
<dbReference type="PROSITE" id="PS00747">
    <property type="entry name" value="GLUTR"/>
    <property type="match status" value="1"/>
</dbReference>
<gene>
    <name evidence="8 13" type="primary">hemA</name>
    <name evidence="13" type="ORF">RM573_01730</name>
</gene>
<dbReference type="PIRSF" id="PIRSF000445">
    <property type="entry name" value="4pyrrol_synth_GluRdtase"/>
    <property type="match status" value="1"/>
</dbReference>
<keyword evidence="5 8" id="KW-0560">Oxidoreductase</keyword>
<comment type="domain">
    <text evidence="8">Possesses an unusual extended V-shaped dimeric structure with each monomer consisting of three distinct domains arranged along a curved 'spinal' alpha-helix. The N-terminal catalytic domain specifically recognizes the glutamate moiety of the substrate. The second domain is the NADPH-binding domain, and the third C-terminal domain is responsible for dimerization.</text>
</comment>
<reference evidence="13 14" key="1">
    <citation type="submission" date="2023-09" db="EMBL/GenBank/DDBJ databases">
        <authorList>
            <person name="Rey-Velasco X."/>
        </authorList>
    </citation>
    <scope>NUCLEOTIDE SEQUENCE [LARGE SCALE GENOMIC DNA]</scope>
    <source>
        <strain evidence="13 14">W431</strain>
    </source>
</reference>
<protein>
    <recommendedName>
        <fullName evidence="3 8">Glutamyl-tRNA reductase</fullName>
        <shortName evidence="8">GluTR</shortName>
        <ecNumber evidence="3 8">1.2.1.70</ecNumber>
    </recommendedName>
</protein>
<dbReference type="EMBL" id="JAVRIF010000001">
    <property type="protein sequence ID" value="MDT0602303.1"/>
    <property type="molecule type" value="Genomic_DNA"/>
</dbReference>
<dbReference type="PANTHER" id="PTHR43013:SF1">
    <property type="entry name" value="GLUTAMYL-TRNA REDUCTASE"/>
    <property type="match status" value="1"/>
</dbReference>
<evidence type="ECO:0000313" key="13">
    <source>
        <dbReference type="EMBL" id="MDT0602303.1"/>
    </source>
</evidence>
<dbReference type="Gene3D" id="3.40.50.720">
    <property type="entry name" value="NAD(P)-binding Rossmann-like Domain"/>
    <property type="match status" value="1"/>
</dbReference>
<feature type="active site" description="Nucleophile" evidence="8">
    <location>
        <position position="50"/>
    </location>
</feature>
<comment type="catalytic activity">
    <reaction evidence="7 8 9">
        <text>(S)-4-amino-5-oxopentanoate + tRNA(Glu) + NADP(+) = L-glutamyl-tRNA(Glu) + NADPH + H(+)</text>
        <dbReference type="Rhea" id="RHEA:12344"/>
        <dbReference type="Rhea" id="RHEA-COMP:9663"/>
        <dbReference type="Rhea" id="RHEA-COMP:9680"/>
        <dbReference type="ChEBI" id="CHEBI:15378"/>
        <dbReference type="ChEBI" id="CHEBI:57501"/>
        <dbReference type="ChEBI" id="CHEBI:57783"/>
        <dbReference type="ChEBI" id="CHEBI:58349"/>
        <dbReference type="ChEBI" id="CHEBI:78442"/>
        <dbReference type="ChEBI" id="CHEBI:78520"/>
        <dbReference type="EC" id="1.2.1.70"/>
    </reaction>
</comment>
<feature type="binding site" evidence="8">
    <location>
        <begin position="115"/>
        <end position="117"/>
    </location>
    <ligand>
        <name>substrate</name>
    </ligand>
</feature>
<evidence type="ECO:0000259" key="10">
    <source>
        <dbReference type="Pfam" id="PF00745"/>
    </source>
</evidence>
<evidence type="ECO:0000259" key="12">
    <source>
        <dbReference type="Pfam" id="PF05201"/>
    </source>
</evidence>
<dbReference type="RefSeq" id="WP_311576279.1">
    <property type="nucleotide sequence ID" value="NZ_JAVRIF010000001.1"/>
</dbReference>
<evidence type="ECO:0000256" key="2">
    <source>
        <dbReference type="ARBA" id="ARBA00005916"/>
    </source>
</evidence>
<feature type="domain" description="Glutamyl-tRNA reductase N-terminal" evidence="12">
    <location>
        <begin position="6"/>
        <end position="157"/>
    </location>
</feature>
<feature type="binding site" evidence="8">
    <location>
        <position position="121"/>
    </location>
    <ligand>
        <name>substrate</name>
    </ligand>
</feature>
<dbReference type="InterPro" id="IPR036453">
    <property type="entry name" value="GluRdtase_dimer_dom_sf"/>
</dbReference>